<proteinExistence type="inferred from homology"/>
<dbReference type="EMBL" id="JAEACQ010000152">
    <property type="protein sequence ID" value="MBL7626922.1"/>
    <property type="molecule type" value="Genomic_DNA"/>
</dbReference>
<name>A0A937RBT1_9ACTN</name>
<protein>
    <submittedName>
        <fullName evidence="6">LCP family protein</fullName>
    </submittedName>
</protein>
<evidence type="ECO:0000259" key="4">
    <source>
        <dbReference type="Pfam" id="PF03816"/>
    </source>
</evidence>
<keyword evidence="3" id="KW-1133">Transmembrane helix</keyword>
<feature type="compositionally biased region" description="Polar residues" evidence="2">
    <location>
        <begin position="542"/>
        <end position="555"/>
    </location>
</feature>
<feature type="domain" description="Cell envelope-related transcriptional attenuator" evidence="4">
    <location>
        <begin position="159"/>
        <end position="309"/>
    </location>
</feature>
<evidence type="ECO:0000313" key="6">
    <source>
        <dbReference type="EMBL" id="MBL7626922.1"/>
    </source>
</evidence>
<comment type="caution">
    <text evidence="6">The sequence shown here is derived from an EMBL/GenBank/DDBJ whole genome shotgun (WGS) entry which is preliminary data.</text>
</comment>
<sequence length="555" mass="58252">MEPSPSSRRGRRIRATANGYVECQHEFVGLQRCSGIHPCGAGGAATVTEAPPRPPAESSATLPPELDPRAPRRNAGRARRRTFTVLAGVLSALLFVVAVGGYTVYRYFDGQISRIKLDLDGERPADDDAGAVNFLLVGSDSRTGTGDEFQNQGDVEGERSDTTMIAHLAPDGTTTLVSFPRDTLVAIPGHGRGKLNSAITTGGPSLLTMTIERLTRVRIDHYVSVDLEGFRQMTDALGGVNVCVRALPDGRTSNLRDPWSRWSGTVGVNHLDGDQALAFVRQRHGLPNGDFDRIHRQQQFIGAVFEKATSSGVLTSPARLDALLRAALGSLTVDNSTTIDDLQRLALRLRGLRADQIRFETIPVRPPTPAEGANKLGELPVYGSVQIYDQRTLDAFLAPLRGAKAPESSPPPSAGVPAGPVSDRSAVRVDVYNGTGVAGQADQTADGLATAGFAATTAQTWTGAALRGSEVRYPPGREADARAVAAVVPGARIAVDPTLRAGRVTLILGTGFAGLDRSATGVGTGPSATAGGRAGTAPPVRSGQTAAELTSSCTY</sequence>
<accession>A0A937RBT1</accession>
<evidence type="ECO:0000313" key="7">
    <source>
        <dbReference type="Proteomes" id="UP000604475"/>
    </source>
</evidence>
<feature type="region of interest" description="Disordered" evidence="2">
    <location>
        <begin position="523"/>
        <end position="555"/>
    </location>
</feature>
<feature type="transmembrane region" description="Helical" evidence="3">
    <location>
        <begin position="82"/>
        <end position="105"/>
    </location>
</feature>
<evidence type="ECO:0000256" key="2">
    <source>
        <dbReference type="SAM" id="MobiDB-lite"/>
    </source>
</evidence>
<dbReference type="PANTHER" id="PTHR33392">
    <property type="entry name" value="POLYISOPRENYL-TEICHOIC ACID--PEPTIDOGLYCAN TEICHOIC ACID TRANSFERASE TAGU"/>
    <property type="match status" value="1"/>
</dbReference>
<feature type="region of interest" description="Disordered" evidence="2">
    <location>
        <begin position="44"/>
        <end position="77"/>
    </location>
</feature>
<dbReference type="NCBIfam" id="TIGR00350">
    <property type="entry name" value="lytR_cpsA_psr"/>
    <property type="match status" value="1"/>
</dbReference>
<dbReference type="AlphaFoldDB" id="A0A937RBT1"/>
<dbReference type="Pfam" id="PF03816">
    <property type="entry name" value="LytR_cpsA_psr"/>
    <property type="match status" value="1"/>
</dbReference>
<dbReference type="Gene3D" id="3.40.630.190">
    <property type="entry name" value="LCP protein"/>
    <property type="match status" value="1"/>
</dbReference>
<feature type="compositionally biased region" description="Low complexity" evidence="2">
    <location>
        <begin position="525"/>
        <end position="539"/>
    </location>
</feature>
<feature type="region of interest" description="Disordered" evidence="2">
    <location>
        <begin position="403"/>
        <end position="422"/>
    </location>
</feature>
<keyword evidence="3" id="KW-0472">Membrane</keyword>
<organism evidence="6 7">
    <name type="scientific">Frankia nepalensis</name>
    <dbReference type="NCBI Taxonomy" id="1836974"/>
    <lineage>
        <taxon>Bacteria</taxon>
        <taxon>Bacillati</taxon>
        <taxon>Actinomycetota</taxon>
        <taxon>Actinomycetes</taxon>
        <taxon>Frankiales</taxon>
        <taxon>Frankiaceae</taxon>
        <taxon>Frankia</taxon>
    </lineage>
</organism>
<comment type="similarity">
    <text evidence="1">Belongs to the LytR/CpsA/Psr (LCP) family.</text>
</comment>
<dbReference type="Pfam" id="PF13399">
    <property type="entry name" value="LytR_C"/>
    <property type="match status" value="1"/>
</dbReference>
<evidence type="ECO:0000256" key="1">
    <source>
        <dbReference type="ARBA" id="ARBA00006068"/>
    </source>
</evidence>
<dbReference type="PANTHER" id="PTHR33392:SF6">
    <property type="entry name" value="POLYISOPRENYL-TEICHOIC ACID--PEPTIDOGLYCAN TEICHOIC ACID TRANSFERASE TAGU"/>
    <property type="match status" value="1"/>
</dbReference>
<gene>
    <name evidence="6" type="ORF">I7412_07030</name>
</gene>
<dbReference type="Proteomes" id="UP000604475">
    <property type="component" value="Unassembled WGS sequence"/>
</dbReference>
<evidence type="ECO:0000256" key="3">
    <source>
        <dbReference type="SAM" id="Phobius"/>
    </source>
</evidence>
<dbReference type="InterPro" id="IPR027381">
    <property type="entry name" value="LytR/CpsA/Psr_C"/>
</dbReference>
<evidence type="ECO:0000259" key="5">
    <source>
        <dbReference type="Pfam" id="PF13399"/>
    </source>
</evidence>
<keyword evidence="7" id="KW-1185">Reference proteome</keyword>
<reference evidence="6" key="1">
    <citation type="submission" date="2020-12" db="EMBL/GenBank/DDBJ databases">
        <title>Genomic characterization of non-nitrogen-fixing Frankia strains.</title>
        <authorList>
            <person name="Carlos-Shanley C."/>
            <person name="Guerra T."/>
            <person name="Hahn D."/>
        </authorList>
    </citation>
    <scope>NUCLEOTIDE SEQUENCE</scope>
    <source>
        <strain evidence="6">CN6</strain>
    </source>
</reference>
<feature type="domain" description="LytR/CpsA/Psr regulator C-terminal" evidence="5">
    <location>
        <begin position="427"/>
        <end position="512"/>
    </location>
</feature>
<dbReference type="InterPro" id="IPR004474">
    <property type="entry name" value="LytR_CpsA_psr"/>
</dbReference>
<dbReference type="Gene3D" id="3.30.70.2390">
    <property type="match status" value="1"/>
</dbReference>
<dbReference type="InterPro" id="IPR050922">
    <property type="entry name" value="LytR/CpsA/Psr_CW_biosynth"/>
</dbReference>
<keyword evidence="3" id="KW-0812">Transmembrane</keyword>